<dbReference type="PANTHER" id="PTHR43736:SF2">
    <property type="entry name" value="MUTT_NUDIX FAMILY PROTEIN"/>
    <property type="match status" value="1"/>
</dbReference>
<dbReference type="SUPFAM" id="SSF55811">
    <property type="entry name" value="Nudix"/>
    <property type="match status" value="1"/>
</dbReference>
<dbReference type="PROSITE" id="PS51462">
    <property type="entry name" value="NUDIX"/>
    <property type="match status" value="1"/>
</dbReference>
<dbReference type="CDD" id="cd04669">
    <property type="entry name" value="NUDIX_Hydrolase"/>
    <property type="match status" value="1"/>
</dbReference>
<gene>
    <name evidence="4" type="ORF">MKY91_05855</name>
</gene>
<comment type="caution">
    <text evidence="4">The sequence shown here is derived from an EMBL/GenBank/DDBJ whole genome shotgun (WGS) entry which is preliminary data.</text>
</comment>
<dbReference type="InterPro" id="IPR000086">
    <property type="entry name" value="NUDIX_hydrolase_dom"/>
</dbReference>
<dbReference type="InterPro" id="IPR020476">
    <property type="entry name" value="Nudix_hydrolase"/>
</dbReference>
<evidence type="ECO:0000313" key="5">
    <source>
        <dbReference type="Proteomes" id="UP001418796"/>
    </source>
</evidence>
<keyword evidence="5" id="KW-1185">Reference proteome</keyword>
<protein>
    <submittedName>
        <fullName evidence="4">NUDIX domain-containing protein</fullName>
    </submittedName>
</protein>
<dbReference type="PROSITE" id="PS00893">
    <property type="entry name" value="NUDIX_BOX"/>
    <property type="match status" value="1"/>
</dbReference>
<accession>A0ABU9VFK9</accession>
<dbReference type="PRINTS" id="PR00502">
    <property type="entry name" value="NUDIXFAMILY"/>
</dbReference>
<feature type="domain" description="Nudix hydrolase" evidence="3">
    <location>
        <begin position="1"/>
        <end position="130"/>
    </location>
</feature>
<reference evidence="4 5" key="1">
    <citation type="submission" date="2024-03" db="EMBL/GenBank/DDBJ databases">
        <title>Bacilli Hybrid Assemblies.</title>
        <authorList>
            <person name="Kovac J."/>
        </authorList>
    </citation>
    <scope>NUCLEOTIDE SEQUENCE [LARGE SCALE GENOMIC DNA]</scope>
    <source>
        <strain evidence="4 5">FSL R7-0666</strain>
    </source>
</reference>
<comment type="similarity">
    <text evidence="2">Belongs to the Nudix hydrolase family.</text>
</comment>
<keyword evidence="1 2" id="KW-0378">Hydrolase</keyword>
<name>A0ABU9VFK9_9BACI</name>
<dbReference type="Pfam" id="PF00293">
    <property type="entry name" value="NUDIX"/>
    <property type="match status" value="1"/>
</dbReference>
<dbReference type="EMBL" id="JBCITK010000001">
    <property type="protein sequence ID" value="MEN0642682.1"/>
    <property type="molecule type" value="Genomic_DNA"/>
</dbReference>
<evidence type="ECO:0000256" key="1">
    <source>
        <dbReference type="ARBA" id="ARBA00022801"/>
    </source>
</evidence>
<sequence length="148" mass="16832">MRDRGSIVLMKDHKVALIKRIKGPSTYYVFPGGGIEEQETPEVAAVREAFEELGLEVRIKELVATVEWQGTQYFYLAEVVSGTFGTGCGLEYISKVEEKGRYIPMWIPIDDLPELDVRPREVVRKILESNTSKHTEPSLSKKHLRDIP</sequence>
<evidence type="ECO:0000256" key="2">
    <source>
        <dbReference type="RuleBase" id="RU003476"/>
    </source>
</evidence>
<dbReference type="Gene3D" id="3.90.79.10">
    <property type="entry name" value="Nucleoside Triphosphate Pyrophosphohydrolase"/>
    <property type="match status" value="1"/>
</dbReference>
<proteinExistence type="inferred from homology"/>
<dbReference type="Proteomes" id="UP001418796">
    <property type="component" value="Unassembled WGS sequence"/>
</dbReference>
<evidence type="ECO:0000313" key="4">
    <source>
        <dbReference type="EMBL" id="MEN0642682.1"/>
    </source>
</evidence>
<dbReference type="PANTHER" id="PTHR43736">
    <property type="entry name" value="ADP-RIBOSE PYROPHOSPHATASE"/>
    <property type="match status" value="1"/>
</dbReference>
<dbReference type="InterPro" id="IPR020084">
    <property type="entry name" value="NUDIX_hydrolase_CS"/>
</dbReference>
<organism evidence="4 5">
    <name type="scientific">Alkalicoccobacillus gibsonii</name>
    <dbReference type="NCBI Taxonomy" id="79881"/>
    <lineage>
        <taxon>Bacteria</taxon>
        <taxon>Bacillati</taxon>
        <taxon>Bacillota</taxon>
        <taxon>Bacilli</taxon>
        <taxon>Bacillales</taxon>
        <taxon>Bacillaceae</taxon>
        <taxon>Alkalicoccobacillus</taxon>
    </lineage>
</organism>
<dbReference type="RefSeq" id="WP_343129764.1">
    <property type="nucleotide sequence ID" value="NZ_JBCITK010000001.1"/>
</dbReference>
<dbReference type="InterPro" id="IPR015797">
    <property type="entry name" value="NUDIX_hydrolase-like_dom_sf"/>
</dbReference>
<evidence type="ECO:0000259" key="3">
    <source>
        <dbReference type="PROSITE" id="PS51462"/>
    </source>
</evidence>